<dbReference type="Proteomes" id="UP001054945">
    <property type="component" value="Unassembled WGS sequence"/>
</dbReference>
<gene>
    <name evidence="2" type="ORF">CEXT_651491</name>
</gene>
<sequence>HTHRFFRQFAFSGGGRPSLRGQAWPPFLLPGYCSTHRGEYELGDLSRAPQQKSLNPGLELMP</sequence>
<dbReference type="EMBL" id="BPLR01005353">
    <property type="protein sequence ID" value="GIY01658.1"/>
    <property type="molecule type" value="Genomic_DNA"/>
</dbReference>
<proteinExistence type="predicted"/>
<organism evidence="2 3">
    <name type="scientific">Caerostris extrusa</name>
    <name type="common">Bark spider</name>
    <name type="synonym">Caerostris bankana</name>
    <dbReference type="NCBI Taxonomy" id="172846"/>
    <lineage>
        <taxon>Eukaryota</taxon>
        <taxon>Metazoa</taxon>
        <taxon>Ecdysozoa</taxon>
        <taxon>Arthropoda</taxon>
        <taxon>Chelicerata</taxon>
        <taxon>Arachnida</taxon>
        <taxon>Araneae</taxon>
        <taxon>Araneomorphae</taxon>
        <taxon>Entelegynae</taxon>
        <taxon>Araneoidea</taxon>
        <taxon>Araneidae</taxon>
        <taxon>Caerostris</taxon>
    </lineage>
</organism>
<feature type="non-terminal residue" evidence="2">
    <location>
        <position position="1"/>
    </location>
</feature>
<keyword evidence="3" id="KW-1185">Reference proteome</keyword>
<accession>A0AAV4PVQ4</accession>
<evidence type="ECO:0000256" key="1">
    <source>
        <dbReference type="SAM" id="MobiDB-lite"/>
    </source>
</evidence>
<evidence type="ECO:0000313" key="2">
    <source>
        <dbReference type="EMBL" id="GIY01658.1"/>
    </source>
</evidence>
<evidence type="ECO:0000313" key="3">
    <source>
        <dbReference type="Proteomes" id="UP001054945"/>
    </source>
</evidence>
<name>A0AAV4PVQ4_CAEEX</name>
<feature type="region of interest" description="Disordered" evidence="1">
    <location>
        <begin position="43"/>
        <end position="62"/>
    </location>
</feature>
<protein>
    <submittedName>
        <fullName evidence="2">Uncharacterized protein</fullName>
    </submittedName>
</protein>
<comment type="caution">
    <text evidence="2">The sequence shown here is derived from an EMBL/GenBank/DDBJ whole genome shotgun (WGS) entry which is preliminary data.</text>
</comment>
<reference evidence="2 3" key="1">
    <citation type="submission" date="2021-06" db="EMBL/GenBank/DDBJ databases">
        <title>Caerostris extrusa draft genome.</title>
        <authorList>
            <person name="Kono N."/>
            <person name="Arakawa K."/>
        </authorList>
    </citation>
    <scope>NUCLEOTIDE SEQUENCE [LARGE SCALE GENOMIC DNA]</scope>
</reference>
<dbReference type="AlphaFoldDB" id="A0AAV4PVQ4"/>